<sequence>LTKKYMLLKEEKVKASETPRTDSLKRTQIEAQKLIDEASQKAQEIIRNTKTFTDKSTNLLTQEIQNATQNYAVLYGETLRRIQDESVKIVATIPNDVKESVINELTSLRSILQDELKRSQEEARKIIGQVYKEVETEIENYKEKRMKQLDDSILEIVEQVSRKVLAKEISLEEHEKLVMKALEEAKRQEIF</sequence>
<accession>X0S458</accession>
<reference evidence="2" key="1">
    <citation type="journal article" date="2014" name="Front. Microbiol.">
        <title>High frequency of phylogenetically diverse reductive dehalogenase-homologous genes in deep subseafloor sedimentary metagenomes.</title>
        <authorList>
            <person name="Kawai M."/>
            <person name="Futagami T."/>
            <person name="Toyoda A."/>
            <person name="Takaki Y."/>
            <person name="Nishi S."/>
            <person name="Hori S."/>
            <person name="Arai W."/>
            <person name="Tsubouchi T."/>
            <person name="Morono Y."/>
            <person name="Uchiyama I."/>
            <person name="Ito T."/>
            <person name="Fujiyama A."/>
            <person name="Inagaki F."/>
            <person name="Takami H."/>
        </authorList>
    </citation>
    <scope>NUCLEOTIDE SEQUENCE</scope>
    <source>
        <strain evidence="2">Expedition CK06-06</strain>
    </source>
</reference>
<feature type="non-terminal residue" evidence="2">
    <location>
        <position position="1"/>
    </location>
</feature>
<evidence type="ECO:0000313" key="2">
    <source>
        <dbReference type="EMBL" id="GAF70001.1"/>
    </source>
</evidence>
<gene>
    <name evidence="2" type="ORF">S01H1_07597</name>
</gene>
<feature type="coiled-coil region" evidence="1">
    <location>
        <begin position="102"/>
        <end position="151"/>
    </location>
</feature>
<organism evidence="2">
    <name type="scientific">marine sediment metagenome</name>
    <dbReference type="NCBI Taxonomy" id="412755"/>
    <lineage>
        <taxon>unclassified sequences</taxon>
        <taxon>metagenomes</taxon>
        <taxon>ecological metagenomes</taxon>
    </lineage>
</organism>
<dbReference type="EMBL" id="BARS01003910">
    <property type="protein sequence ID" value="GAF70001.1"/>
    <property type="molecule type" value="Genomic_DNA"/>
</dbReference>
<dbReference type="AlphaFoldDB" id="X0S458"/>
<keyword evidence="1" id="KW-0175">Coiled coil</keyword>
<evidence type="ECO:0000256" key="1">
    <source>
        <dbReference type="SAM" id="Coils"/>
    </source>
</evidence>
<proteinExistence type="predicted"/>
<name>X0S458_9ZZZZ</name>
<protein>
    <submittedName>
        <fullName evidence="2">Uncharacterized protein</fullName>
    </submittedName>
</protein>
<comment type="caution">
    <text evidence="2">The sequence shown here is derived from an EMBL/GenBank/DDBJ whole genome shotgun (WGS) entry which is preliminary data.</text>
</comment>